<dbReference type="Proteomes" id="UP000561326">
    <property type="component" value="Unassembled WGS sequence"/>
</dbReference>
<dbReference type="EMBL" id="JABAGO010000012">
    <property type="protein sequence ID" value="NME98337.1"/>
    <property type="molecule type" value="Genomic_DNA"/>
</dbReference>
<dbReference type="RefSeq" id="WP_168975056.1">
    <property type="nucleotide sequence ID" value="NZ_JABAGO010000012.1"/>
</dbReference>
<dbReference type="AlphaFoldDB" id="A0A848CWT2"/>
<name>A0A848CWT2_ANEAE</name>
<gene>
    <name evidence="2" type="ORF">HF838_08695</name>
</gene>
<feature type="domain" description="Competence protein CoiA-like N-terminal" evidence="1">
    <location>
        <begin position="31"/>
        <end position="67"/>
    </location>
</feature>
<protein>
    <recommendedName>
        <fullName evidence="1">Competence protein CoiA-like N-terminal domain-containing protein</fullName>
    </recommendedName>
</protein>
<evidence type="ECO:0000259" key="1">
    <source>
        <dbReference type="Pfam" id="PF25164"/>
    </source>
</evidence>
<dbReference type="Pfam" id="PF25164">
    <property type="entry name" value="CoiA_N"/>
    <property type="match status" value="1"/>
</dbReference>
<organism evidence="2 3">
    <name type="scientific">Aneurinibacillus aneurinilyticus</name>
    <name type="common">Bacillus aneurinolyticus</name>
    <dbReference type="NCBI Taxonomy" id="1391"/>
    <lineage>
        <taxon>Bacteria</taxon>
        <taxon>Bacillati</taxon>
        <taxon>Bacillota</taxon>
        <taxon>Bacilli</taxon>
        <taxon>Bacillales</taxon>
        <taxon>Paenibacillaceae</taxon>
        <taxon>Aneurinibacillus group</taxon>
        <taxon>Aneurinibacillus</taxon>
    </lineage>
</organism>
<reference evidence="2 3" key="1">
    <citation type="submission" date="2020-04" db="EMBL/GenBank/DDBJ databases">
        <authorList>
            <person name="Hitch T.C.A."/>
            <person name="Wylensek D."/>
            <person name="Clavel T."/>
        </authorList>
    </citation>
    <scope>NUCLEOTIDE SEQUENCE [LARGE SCALE GENOMIC DNA]</scope>
    <source>
        <strain evidence="2 3">WB01_D5_05</strain>
    </source>
</reference>
<dbReference type="InterPro" id="IPR057253">
    <property type="entry name" value="CoiA-like_N"/>
</dbReference>
<proteinExistence type="predicted"/>
<sequence length="106" mass="12163">MSVKLAFAYLTSTDKHPSSGSLVHIAERTYREFEYLCPLCKTKVIPKKGAKRQHHFAHMPESKCSASEETILHFNAKHFLQKCIQEKSELNFRVPGELMGMNINKL</sequence>
<evidence type="ECO:0000313" key="3">
    <source>
        <dbReference type="Proteomes" id="UP000561326"/>
    </source>
</evidence>
<accession>A0A848CWT2</accession>
<evidence type="ECO:0000313" key="2">
    <source>
        <dbReference type="EMBL" id="NME98337.1"/>
    </source>
</evidence>
<comment type="caution">
    <text evidence="2">The sequence shown here is derived from an EMBL/GenBank/DDBJ whole genome shotgun (WGS) entry which is preliminary data.</text>
</comment>